<accession>A0AA37ICT9</accession>
<name>A0AA37ICT9_9BURK</name>
<dbReference type="Proteomes" id="UP001055111">
    <property type="component" value="Unassembled WGS sequence"/>
</dbReference>
<dbReference type="InterPro" id="IPR050498">
    <property type="entry name" value="Ycf3"/>
</dbReference>
<dbReference type="SUPFAM" id="SSF53756">
    <property type="entry name" value="UDP-Glycosyltransferase/glycogen phosphorylase"/>
    <property type="match status" value="1"/>
</dbReference>
<dbReference type="SUPFAM" id="SSF48452">
    <property type="entry name" value="TPR-like"/>
    <property type="match status" value="1"/>
</dbReference>
<dbReference type="PANTHER" id="PTHR44858:SF1">
    <property type="entry name" value="UDP-N-ACETYLGLUCOSAMINE--PEPTIDE N-ACETYLGLUCOSAMINYLTRANSFERASE SPINDLY-RELATED"/>
    <property type="match status" value="1"/>
</dbReference>
<evidence type="ECO:0000313" key="5">
    <source>
        <dbReference type="Proteomes" id="UP001055111"/>
    </source>
</evidence>
<keyword evidence="2 3" id="KW-0802">TPR repeat</keyword>
<dbReference type="EMBL" id="BPUS01000001">
    <property type="protein sequence ID" value="GJH23915.1"/>
    <property type="molecule type" value="Genomic_DNA"/>
</dbReference>
<feature type="repeat" description="TPR" evidence="3">
    <location>
        <begin position="218"/>
        <end position="251"/>
    </location>
</feature>
<sequence length="587" mass="66119">MSAWVCREALWDKALVSLEDCFGKVRTASSARRHGCKSHDRNTQFSNLASGKSKPIDRIGDVVRKTFGVVSGMQDDFQSIYKQAVECYNAGQWQGAVFWSERCLSIESDNADVLHLRGITALALDDAKDAQRWVLKAIERSPNPVFLNTLSVIQTHLGAFARAAESARTALGIATQGHPDIDRSILLYNLGRALQLDLRFAEAAAIYREVIDLNPGHVEAHNNLGVSLRSLGQLDAAVEQLHHALAIQPANPVAHGNLGHALLASGRYRDAWPHFEHRWSTFLDERGDSKINPPNLPMPQWKGESTRADRDRLLILHEHGLGDTLHFCRYIPMAMERFSQVGFTGPEPLRRLLSRAFGSTSSKFVYLDATRVDLRQWDMYSPLLSLPMAFDTDADSIPAAIPYLHAEPRAAQRWSKRLAGLQNSARPRIGLAWAGGGLLPGVDARRSMPVDKIDALISWPHALWISLQKPVSDEKRLQRWQRAHIVDWMNEIDDFADTAALVASLDLVICVDTSIAHLAGAMGKRVWLLNRHQGCWRWMRDREDTPWYPNMRIFNQKTCGDWDEVLARVLAELERDESRFASVHHQR</sequence>
<evidence type="ECO:0000256" key="3">
    <source>
        <dbReference type="PROSITE-ProRule" id="PRU00339"/>
    </source>
</evidence>
<protein>
    <submittedName>
        <fullName evidence="4">Tetratricopeptide repeat protein</fullName>
    </submittedName>
</protein>
<reference evidence="4" key="1">
    <citation type="submission" date="2022-09" db="EMBL/GenBank/DDBJ databases">
        <title>Isolation and characterization of 3-chlorobenzoate degrading bacteria from soils in Shizuoka.</title>
        <authorList>
            <person name="Ifat A."/>
            <person name="Ogawa N."/>
            <person name="Kimbara K."/>
            <person name="Moriuchi R."/>
            <person name="Dohra H."/>
            <person name="Shintani M."/>
        </authorList>
    </citation>
    <scope>NUCLEOTIDE SEQUENCE</scope>
    <source>
        <strain evidence="4">19CS4-2</strain>
    </source>
</reference>
<dbReference type="Gene3D" id="1.25.40.10">
    <property type="entry name" value="Tetratricopeptide repeat domain"/>
    <property type="match status" value="1"/>
</dbReference>
<organism evidence="4 5">
    <name type="scientific">Caballeronia novacaledonica</name>
    <dbReference type="NCBI Taxonomy" id="1544861"/>
    <lineage>
        <taxon>Bacteria</taxon>
        <taxon>Pseudomonadati</taxon>
        <taxon>Pseudomonadota</taxon>
        <taxon>Betaproteobacteria</taxon>
        <taxon>Burkholderiales</taxon>
        <taxon>Burkholderiaceae</taxon>
        <taxon>Caballeronia</taxon>
    </lineage>
</organism>
<gene>
    <name evidence="4" type="ORF">CBA19CS42_05385</name>
</gene>
<comment type="caution">
    <text evidence="4">The sequence shown here is derived from an EMBL/GenBank/DDBJ whole genome shotgun (WGS) entry which is preliminary data.</text>
</comment>
<evidence type="ECO:0000256" key="2">
    <source>
        <dbReference type="ARBA" id="ARBA00022803"/>
    </source>
</evidence>
<dbReference type="PANTHER" id="PTHR44858">
    <property type="entry name" value="TETRATRICOPEPTIDE REPEAT PROTEIN 6"/>
    <property type="match status" value="1"/>
</dbReference>
<dbReference type="PROSITE" id="PS50005">
    <property type="entry name" value="TPR"/>
    <property type="match status" value="2"/>
</dbReference>
<dbReference type="InterPro" id="IPR019734">
    <property type="entry name" value="TPR_rpt"/>
</dbReference>
<dbReference type="Pfam" id="PF13432">
    <property type="entry name" value="TPR_16"/>
    <property type="match status" value="1"/>
</dbReference>
<dbReference type="AlphaFoldDB" id="A0AA37ICT9"/>
<feature type="repeat" description="TPR" evidence="3">
    <location>
        <begin position="184"/>
        <end position="217"/>
    </location>
</feature>
<evidence type="ECO:0000313" key="4">
    <source>
        <dbReference type="EMBL" id="GJH23915.1"/>
    </source>
</evidence>
<dbReference type="InterPro" id="IPR011990">
    <property type="entry name" value="TPR-like_helical_dom_sf"/>
</dbReference>
<dbReference type="SMART" id="SM00028">
    <property type="entry name" value="TPR"/>
    <property type="match status" value="4"/>
</dbReference>
<keyword evidence="1" id="KW-0677">Repeat</keyword>
<dbReference type="Gene3D" id="3.40.50.2000">
    <property type="entry name" value="Glycogen Phosphorylase B"/>
    <property type="match status" value="1"/>
</dbReference>
<evidence type="ECO:0000256" key="1">
    <source>
        <dbReference type="ARBA" id="ARBA00022737"/>
    </source>
</evidence>
<proteinExistence type="predicted"/>